<dbReference type="RefSeq" id="WP_146383440.1">
    <property type="nucleotide sequence ID" value="NZ_VOEJ01000012.1"/>
</dbReference>
<feature type="domain" description="Coenzyme Q-binding protein COQ10 START" evidence="2">
    <location>
        <begin position="10"/>
        <end position="128"/>
    </location>
</feature>
<dbReference type="Gene3D" id="3.30.530.20">
    <property type="match status" value="1"/>
</dbReference>
<comment type="similarity">
    <text evidence="1">Belongs to the ribosome association toxin RatA family.</text>
</comment>
<organism evidence="3 4">
    <name type="scientific">Mucilaginibacter pallidiroseus</name>
    <dbReference type="NCBI Taxonomy" id="2599295"/>
    <lineage>
        <taxon>Bacteria</taxon>
        <taxon>Pseudomonadati</taxon>
        <taxon>Bacteroidota</taxon>
        <taxon>Sphingobacteriia</taxon>
        <taxon>Sphingobacteriales</taxon>
        <taxon>Sphingobacteriaceae</taxon>
        <taxon>Mucilaginibacter</taxon>
    </lineage>
</organism>
<dbReference type="Proteomes" id="UP000320042">
    <property type="component" value="Unassembled WGS sequence"/>
</dbReference>
<accession>A0A563TXH1</accession>
<evidence type="ECO:0000313" key="4">
    <source>
        <dbReference type="Proteomes" id="UP000320042"/>
    </source>
</evidence>
<name>A0A563TXH1_9SPHI</name>
<proteinExistence type="inferred from homology"/>
<gene>
    <name evidence="3" type="ORF">FPZ43_18585</name>
</gene>
<comment type="caution">
    <text evidence="3">The sequence shown here is derived from an EMBL/GenBank/DDBJ whole genome shotgun (WGS) entry which is preliminary data.</text>
</comment>
<sequence length="150" mass="17358">MPVIELSTLIDAPVERCFDVARDIDVHVASTAHTGERAIAGRTTGLIELGETVTWRARHFGIWQNLTSKITQFEYPNYFADEMVNGAFKSFIHEHHFIGLNGQTVMKDRFEYESLYGLLGRFADWLFLRTYMARLLEKRNEVIREVAECK</sequence>
<dbReference type="InterPro" id="IPR005031">
    <property type="entry name" value="COQ10_START"/>
</dbReference>
<dbReference type="EMBL" id="VOEJ01000012">
    <property type="protein sequence ID" value="TWR24016.1"/>
    <property type="molecule type" value="Genomic_DNA"/>
</dbReference>
<evidence type="ECO:0000259" key="2">
    <source>
        <dbReference type="Pfam" id="PF03364"/>
    </source>
</evidence>
<evidence type="ECO:0000256" key="1">
    <source>
        <dbReference type="ARBA" id="ARBA00008918"/>
    </source>
</evidence>
<reference evidence="3 4" key="1">
    <citation type="submission" date="2019-07" db="EMBL/GenBank/DDBJ databases">
        <authorList>
            <person name="Kim J."/>
        </authorList>
    </citation>
    <scope>NUCLEOTIDE SEQUENCE [LARGE SCALE GENOMIC DNA]</scope>
    <source>
        <strain evidence="4">dk17</strain>
    </source>
</reference>
<dbReference type="SUPFAM" id="SSF55961">
    <property type="entry name" value="Bet v1-like"/>
    <property type="match status" value="1"/>
</dbReference>
<dbReference type="CDD" id="cd07820">
    <property type="entry name" value="SRPBCC_3"/>
    <property type="match status" value="1"/>
</dbReference>
<dbReference type="OrthoDB" id="9801773at2"/>
<protein>
    <submittedName>
        <fullName evidence="3">SRPBCC family protein</fullName>
    </submittedName>
</protein>
<keyword evidence="4" id="KW-1185">Reference proteome</keyword>
<dbReference type="AlphaFoldDB" id="A0A563TXH1"/>
<dbReference type="Pfam" id="PF03364">
    <property type="entry name" value="Polyketide_cyc"/>
    <property type="match status" value="1"/>
</dbReference>
<evidence type="ECO:0000313" key="3">
    <source>
        <dbReference type="EMBL" id="TWR24016.1"/>
    </source>
</evidence>
<dbReference type="InterPro" id="IPR023393">
    <property type="entry name" value="START-like_dom_sf"/>
</dbReference>